<keyword evidence="7 10" id="KW-0256">Endoplasmic reticulum</keyword>
<evidence type="ECO:0000256" key="8">
    <source>
        <dbReference type="ARBA" id="ARBA00022989"/>
    </source>
</evidence>
<evidence type="ECO:0000256" key="10">
    <source>
        <dbReference type="RuleBase" id="RU363110"/>
    </source>
</evidence>
<evidence type="ECO:0000256" key="4">
    <source>
        <dbReference type="ARBA" id="ARBA00022676"/>
    </source>
</evidence>
<feature type="transmembrane region" description="Helical" evidence="10">
    <location>
        <begin position="179"/>
        <end position="196"/>
    </location>
</feature>
<evidence type="ECO:0000313" key="12">
    <source>
        <dbReference type="Proteomes" id="UP000271098"/>
    </source>
</evidence>
<dbReference type="PANTHER" id="PTHR12413:SF1">
    <property type="entry name" value="DOLICHYL PYROPHOSPHATE MAN9GLCNAC2 ALPHA-1,3-GLUCOSYLTRANSFERASE"/>
    <property type="match status" value="1"/>
</dbReference>
<accession>A0A3P7MB19</accession>
<feature type="transmembrane region" description="Helical" evidence="10">
    <location>
        <begin position="87"/>
        <end position="107"/>
    </location>
</feature>
<comment type="caution">
    <text evidence="10">Lacks conserved residue(s) required for the propagation of feature annotation.</text>
</comment>
<dbReference type="Proteomes" id="UP000271098">
    <property type="component" value="Unassembled WGS sequence"/>
</dbReference>
<evidence type="ECO:0000256" key="1">
    <source>
        <dbReference type="ARBA" id="ARBA00004477"/>
    </source>
</evidence>
<dbReference type="GO" id="GO:0042281">
    <property type="term" value="F:dolichyl pyrophosphate Man9GlcNAc2 alpha-1,3-glucosyltransferase activity"/>
    <property type="evidence" value="ECO:0007669"/>
    <property type="project" value="TreeGrafter"/>
</dbReference>
<comment type="pathway">
    <text evidence="2 10">Protein modification; protein glycosylation.</text>
</comment>
<dbReference type="AlphaFoldDB" id="A0A3P7MB19"/>
<keyword evidence="4 10" id="KW-0328">Glycosyltransferase</keyword>
<dbReference type="EC" id="2.4.1.-" evidence="10"/>
<sequence>MVLSDANFVIFCRYNHLSLGLFLFSFTCFVSNFLKLGSVFFVLAVHYKQIELYHALPVAVYLLSRTYTELFPSSAIKSYCAWLRQLLVLFTCVSCTMFVLWFPFIYTRSDLFQILRRIFPFYRGLFEDKVANLWCSLNVLIKLKKNFEILFLLRISAVAVLVTNIPCLLSLYYRPTVLNFKYSLLASSLSFFLFSFQVHEKSILFVALPSLLLWQENPVLVSWLLIISNVRSVNRLAVHGSCLASLLLCLASLVVRPPARYPHIFSLLTAVYCFFHFMLFFLYVNFHMLRLTFKSVRKTV</sequence>
<evidence type="ECO:0000256" key="2">
    <source>
        <dbReference type="ARBA" id="ARBA00004922"/>
    </source>
</evidence>
<feature type="transmembrane region" description="Helical" evidence="10">
    <location>
        <begin position="151"/>
        <end position="173"/>
    </location>
</feature>
<evidence type="ECO:0000256" key="9">
    <source>
        <dbReference type="ARBA" id="ARBA00023136"/>
    </source>
</evidence>
<dbReference type="Pfam" id="PF03155">
    <property type="entry name" value="Alg6_Alg8"/>
    <property type="match status" value="1"/>
</dbReference>
<gene>
    <name evidence="11" type="ORF">GPUH_LOCUS12659</name>
</gene>
<organism evidence="11 12">
    <name type="scientific">Gongylonema pulchrum</name>
    <dbReference type="NCBI Taxonomy" id="637853"/>
    <lineage>
        <taxon>Eukaryota</taxon>
        <taxon>Metazoa</taxon>
        <taxon>Ecdysozoa</taxon>
        <taxon>Nematoda</taxon>
        <taxon>Chromadorea</taxon>
        <taxon>Rhabditida</taxon>
        <taxon>Spirurina</taxon>
        <taxon>Spiruromorpha</taxon>
        <taxon>Spiruroidea</taxon>
        <taxon>Gongylonematidae</taxon>
        <taxon>Gongylonema</taxon>
    </lineage>
</organism>
<feature type="transmembrane region" description="Helical" evidence="10">
    <location>
        <begin position="267"/>
        <end position="286"/>
    </location>
</feature>
<evidence type="ECO:0000256" key="7">
    <source>
        <dbReference type="ARBA" id="ARBA00022824"/>
    </source>
</evidence>
<name>A0A3P7MB19_9BILA</name>
<feature type="transmembrane region" description="Helical" evidence="10">
    <location>
        <begin position="236"/>
        <end position="255"/>
    </location>
</feature>
<comment type="subcellular location">
    <subcellularLocation>
        <location evidence="1 10">Endoplasmic reticulum membrane</location>
        <topology evidence="1 10">Multi-pass membrane protein</topology>
    </subcellularLocation>
</comment>
<evidence type="ECO:0000256" key="3">
    <source>
        <dbReference type="ARBA" id="ARBA00008715"/>
    </source>
</evidence>
<dbReference type="InterPro" id="IPR004856">
    <property type="entry name" value="Glyco_trans_ALG6/ALG8"/>
</dbReference>
<feature type="transmembrane region" description="Helical" evidence="10">
    <location>
        <begin position="203"/>
        <end position="230"/>
    </location>
</feature>
<keyword evidence="5 10" id="KW-0808">Transferase</keyword>
<evidence type="ECO:0000313" key="11">
    <source>
        <dbReference type="EMBL" id="VDN20837.1"/>
    </source>
</evidence>
<keyword evidence="6 10" id="KW-0812">Transmembrane</keyword>
<dbReference type="GO" id="GO:0005789">
    <property type="term" value="C:endoplasmic reticulum membrane"/>
    <property type="evidence" value="ECO:0007669"/>
    <property type="project" value="UniProtKB-SubCell"/>
</dbReference>
<dbReference type="EMBL" id="UYRT01079496">
    <property type="protein sequence ID" value="VDN20837.1"/>
    <property type="molecule type" value="Genomic_DNA"/>
</dbReference>
<dbReference type="OrthoDB" id="4983at2759"/>
<proteinExistence type="inferred from homology"/>
<comment type="similarity">
    <text evidence="3 10">Belongs to the ALG6/ALG8 glucosyltransferase family.</text>
</comment>
<keyword evidence="9 10" id="KW-0472">Membrane</keyword>
<reference evidence="11 12" key="1">
    <citation type="submission" date="2018-11" db="EMBL/GenBank/DDBJ databases">
        <authorList>
            <consortium name="Pathogen Informatics"/>
        </authorList>
    </citation>
    <scope>NUCLEOTIDE SEQUENCE [LARGE SCALE GENOMIC DNA]</scope>
</reference>
<feature type="transmembrane region" description="Helical" evidence="10">
    <location>
        <begin position="20"/>
        <end position="43"/>
    </location>
</feature>
<keyword evidence="8 10" id="KW-1133">Transmembrane helix</keyword>
<evidence type="ECO:0000256" key="5">
    <source>
        <dbReference type="ARBA" id="ARBA00022679"/>
    </source>
</evidence>
<protein>
    <recommendedName>
        <fullName evidence="10">Alpha-1,3-glucosyltransferase</fullName>
        <ecNumber evidence="10">2.4.1.-</ecNumber>
    </recommendedName>
</protein>
<evidence type="ECO:0000256" key="6">
    <source>
        <dbReference type="ARBA" id="ARBA00022692"/>
    </source>
</evidence>
<dbReference type="UniPathway" id="UPA00378"/>
<dbReference type="PANTHER" id="PTHR12413">
    <property type="entry name" value="DOLICHYL GLYCOSYLTRANSFERASE"/>
    <property type="match status" value="1"/>
</dbReference>
<keyword evidence="12" id="KW-1185">Reference proteome</keyword>